<evidence type="ECO:0000313" key="2">
    <source>
        <dbReference type="EMBL" id="KAA3436655.1"/>
    </source>
</evidence>
<keyword evidence="2" id="KW-0808">Transferase</keyword>
<feature type="domain" description="N-acetyltransferase" evidence="1">
    <location>
        <begin position="2"/>
        <end position="151"/>
    </location>
</feature>
<dbReference type="InterPro" id="IPR016181">
    <property type="entry name" value="Acyl_CoA_acyltransferase"/>
</dbReference>
<name>A0A5B6T9P3_9BACT</name>
<dbReference type="Gene3D" id="3.40.630.30">
    <property type="match status" value="1"/>
</dbReference>
<dbReference type="EMBL" id="VKKY01000003">
    <property type="protein sequence ID" value="KAA3436655.1"/>
    <property type="molecule type" value="Genomic_DNA"/>
</dbReference>
<organism evidence="2 3">
    <name type="scientific">Rufibacter hautae</name>
    <dbReference type="NCBI Taxonomy" id="2595005"/>
    <lineage>
        <taxon>Bacteria</taxon>
        <taxon>Pseudomonadati</taxon>
        <taxon>Bacteroidota</taxon>
        <taxon>Cytophagia</taxon>
        <taxon>Cytophagales</taxon>
        <taxon>Hymenobacteraceae</taxon>
        <taxon>Rufibacter</taxon>
    </lineage>
</organism>
<sequence>MLTLKAISTTATPGFSQAWQWYEEAFPPEERRTLEQQTQLFTDSAYRFLAIMDQEEFAGFFGIWQLSGFTFLEHFAVVPSHRGKGTGSKALAILLETIPPPVLLEVEPPHSEIAQRRIRFYERLGFLLNDFEYRQPPYVAGMHWVPLLLMSYPSALDPSELEKVKGQLYNFVYQQAV</sequence>
<dbReference type="PROSITE" id="PS51186">
    <property type="entry name" value="GNAT"/>
    <property type="match status" value="1"/>
</dbReference>
<dbReference type="OrthoDB" id="9127144at2"/>
<dbReference type="AlphaFoldDB" id="A0A5B6T9P3"/>
<keyword evidence="3" id="KW-1185">Reference proteome</keyword>
<evidence type="ECO:0000259" key="1">
    <source>
        <dbReference type="PROSITE" id="PS51186"/>
    </source>
</evidence>
<dbReference type="InterPro" id="IPR000182">
    <property type="entry name" value="GNAT_dom"/>
</dbReference>
<dbReference type="CDD" id="cd04301">
    <property type="entry name" value="NAT_SF"/>
    <property type="match status" value="1"/>
</dbReference>
<comment type="caution">
    <text evidence="2">The sequence shown here is derived from an EMBL/GenBank/DDBJ whole genome shotgun (WGS) entry which is preliminary data.</text>
</comment>
<dbReference type="RefSeq" id="WP_149092596.1">
    <property type="nucleotide sequence ID" value="NZ_VKKY01000003.1"/>
</dbReference>
<reference evidence="2 3" key="1">
    <citation type="submission" date="2019-07" db="EMBL/GenBank/DDBJ databases">
        <title>Rufibacter sp. nov., isolated from lake sediment.</title>
        <authorList>
            <person name="Qu J.-H."/>
        </authorList>
    </citation>
    <scope>NUCLEOTIDE SEQUENCE [LARGE SCALE GENOMIC DNA]</scope>
    <source>
        <strain evidence="2 3">NBS58-1</strain>
    </source>
</reference>
<dbReference type="SUPFAM" id="SSF55729">
    <property type="entry name" value="Acyl-CoA N-acyltransferases (Nat)"/>
    <property type="match status" value="1"/>
</dbReference>
<protein>
    <submittedName>
        <fullName evidence="2">GNAT family N-acetyltransferase</fullName>
    </submittedName>
</protein>
<accession>A0A5B6T9P3</accession>
<evidence type="ECO:0000313" key="3">
    <source>
        <dbReference type="Proteomes" id="UP000324133"/>
    </source>
</evidence>
<dbReference type="GO" id="GO:0016747">
    <property type="term" value="F:acyltransferase activity, transferring groups other than amino-acyl groups"/>
    <property type="evidence" value="ECO:0007669"/>
    <property type="project" value="InterPro"/>
</dbReference>
<dbReference type="Proteomes" id="UP000324133">
    <property type="component" value="Unassembled WGS sequence"/>
</dbReference>
<dbReference type="Pfam" id="PF00583">
    <property type="entry name" value="Acetyltransf_1"/>
    <property type="match status" value="1"/>
</dbReference>
<proteinExistence type="predicted"/>
<gene>
    <name evidence="2" type="ORF">FOA19_19935</name>
</gene>